<organism evidence="3 4">
    <name type="scientific">Niabella ginsengisoli</name>
    <dbReference type="NCBI Taxonomy" id="522298"/>
    <lineage>
        <taxon>Bacteria</taxon>
        <taxon>Pseudomonadati</taxon>
        <taxon>Bacteroidota</taxon>
        <taxon>Chitinophagia</taxon>
        <taxon>Chitinophagales</taxon>
        <taxon>Chitinophagaceae</taxon>
        <taxon>Niabella</taxon>
    </lineage>
</organism>
<gene>
    <name evidence="3" type="ORF">MKP09_11055</name>
</gene>
<keyword evidence="1" id="KW-0732">Signal</keyword>
<proteinExistence type="predicted"/>
<evidence type="ECO:0000256" key="1">
    <source>
        <dbReference type="SAM" id="SignalP"/>
    </source>
</evidence>
<dbReference type="PANTHER" id="PTHR30383:SF5">
    <property type="entry name" value="SGNH HYDROLASE-TYPE ESTERASE DOMAIN-CONTAINING PROTEIN"/>
    <property type="match status" value="1"/>
</dbReference>
<reference evidence="3 4" key="1">
    <citation type="submission" date="2022-02" db="EMBL/GenBank/DDBJ databases">
        <authorList>
            <person name="Min J."/>
        </authorList>
    </citation>
    <scope>NUCLEOTIDE SEQUENCE [LARGE SCALE GENOMIC DNA]</scope>
    <source>
        <strain evidence="3 4">GR10-1</strain>
    </source>
</reference>
<dbReference type="RefSeq" id="WP_240828970.1">
    <property type="nucleotide sequence ID" value="NZ_JAKWBL010000001.1"/>
</dbReference>
<dbReference type="InterPro" id="IPR036514">
    <property type="entry name" value="SGNH_hydro_sf"/>
</dbReference>
<dbReference type="InterPro" id="IPR013830">
    <property type="entry name" value="SGNH_hydro"/>
</dbReference>
<evidence type="ECO:0000259" key="2">
    <source>
        <dbReference type="Pfam" id="PF13472"/>
    </source>
</evidence>
<feature type="domain" description="SGNH hydrolase-type esterase" evidence="2">
    <location>
        <begin position="56"/>
        <end position="206"/>
    </location>
</feature>
<feature type="chain" id="PRO_5046152319" evidence="1">
    <location>
        <begin position="20"/>
        <end position="219"/>
    </location>
</feature>
<evidence type="ECO:0000313" key="4">
    <source>
        <dbReference type="Proteomes" id="UP001202248"/>
    </source>
</evidence>
<feature type="signal peptide" evidence="1">
    <location>
        <begin position="1"/>
        <end position="19"/>
    </location>
</feature>
<dbReference type="Pfam" id="PF13472">
    <property type="entry name" value="Lipase_GDSL_2"/>
    <property type="match status" value="1"/>
</dbReference>
<dbReference type="EMBL" id="JAKWBL010000001">
    <property type="protein sequence ID" value="MCH5598412.1"/>
    <property type="molecule type" value="Genomic_DNA"/>
</dbReference>
<sequence length="219" mass="25469">MKRIFLFTLIMFFVTCSQAQQKHRFSDNIEVIKKYDKIYEPVKDPIVFVGSSSIRKWKNLQEVFGSYNVINRGIGGAVIDDIIYYLNDLVLAYNPRQIVIYVGENDLTNKQYTPTVILDKTKELYRGIRDKLPNTAIVYISLKPSPVRDKYMQKCIEVNNLVKDFLTAQKNVTFIDVFTPMLKDGKSRPELFVGDRLHMNAKGYAIWEKRIRSALIKGR</sequence>
<dbReference type="InterPro" id="IPR051532">
    <property type="entry name" value="Ester_Hydrolysis_Enzymes"/>
</dbReference>
<keyword evidence="4" id="KW-1185">Reference proteome</keyword>
<name>A0ABS9SJ89_9BACT</name>
<dbReference type="Proteomes" id="UP001202248">
    <property type="component" value="Unassembled WGS sequence"/>
</dbReference>
<evidence type="ECO:0000313" key="3">
    <source>
        <dbReference type="EMBL" id="MCH5598412.1"/>
    </source>
</evidence>
<accession>A0ABS9SJ89</accession>
<comment type="caution">
    <text evidence="3">The sequence shown here is derived from an EMBL/GenBank/DDBJ whole genome shotgun (WGS) entry which is preliminary data.</text>
</comment>
<protein>
    <submittedName>
        <fullName evidence="3">GDSL-type esterase/lipase family protein</fullName>
    </submittedName>
</protein>
<dbReference type="PANTHER" id="PTHR30383">
    <property type="entry name" value="THIOESTERASE 1/PROTEASE 1/LYSOPHOSPHOLIPASE L1"/>
    <property type="match status" value="1"/>
</dbReference>
<dbReference type="Gene3D" id="3.40.50.1110">
    <property type="entry name" value="SGNH hydrolase"/>
    <property type="match status" value="1"/>
</dbReference>
<dbReference type="SUPFAM" id="SSF52266">
    <property type="entry name" value="SGNH hydrolase"/>
    <property type="match status" value="1"/>
</dbReference>